<keyword evidence="1" id="KW-0175">Coiled coil</keyword>
<gene>
    <name evidence="3" type="ORF">TPC1_16259</name>
</gene>
<dbReference type="AlphaFoldDB" id="A0A146K824"/>
<feature type="non-terminal residue" evidence="3">
    <location>
        <position position="67"/>
    </location>
</feature>
<reference evidence="3" key="1">
    <citation type="submission" date="2015-07" db="EMBL/GenBank/DDBJ databases">
        <title>Adaptation to a free-living lifestyle via gene acquisitions in the diplomonad Trepomonas sp. PC1.</title>
        <authorList>
            <person name="Xu F."/>
            <person name="Jerlstrom-Hultqvist J."/>
            <person name="Kolisko M."/>
            <person name="Simpson A.G.B."/>
            <person name="Roger A.J."/>
            <person name="Svard S.G."/>
            <person name="Andersson J.O."/>
        </authorList>
    </citation>
    <scope>NUCLEOTIDE SEQUENCE</scope>
    <source>
        <strain evidence="3">PC1</strain>
    </source>
</reference>
<proteinExistence type="predicted"/>
<name>A0A146K824_9EUKA</name>
<evidence type="ECO:0000313" key="3">
    <source>
        <dbReference type="EMBL" id="JAP91955.1"/>
    </source>
</evidence>
<accession>A0A146K824</accession>
<evidence type="ECO:0000259" key="2">
    <source>
        <dbReference type="Pfam" id="PF08385"/>
    </source>
</evidence>
<feature type="coiled-coil region" evidence="1">
    <location>
        <begin position="29"/>
        <end position="63"/>
    </location>
</feature>
<dbReference type="EMBL" id="GDID01004651">
    <property type="protein sequence ID" value="JAP91955.1"/>
    <property type="molecule type" value="Transcribed_RNA"/>
</dbReference>
<feature type="non-terminal residue" evidence="3">
    <location>
        <position position="1"/>
    </location>
</feature>
<dbReference type="InterPro" id="IPR013594">
    <property type="entry name" value="Dynein_heavy_tail"/>
</dbReference>
<dbReference type="Pfam" id="PF08385">
    <property type="entry name" value="DHC_N1"/>
    <property type="match status" value="1"/>
</dbReference>
<organism evidence="3">
    <name type="scientific">Trepomonas sp. PC1</name>
    <dbReference type="NCBI Taxonomy" id="1076344"/>
    <lineage>
        <taxon>Eukaryota</taxon>
        <taxon>Metamonada</taxon>
        <taxon>Diplomonadida</taxon>
        <taxon>Hexamitidae</taxon>
        <taxon>Hexamitinae</taxon>
        <taxon>Trepomonas</taxon>
    </lineage>
</organism>
<sequence>RRNEDLQEVIKQLKSVSLINIIQTLKYAQSHYAMQFESLEQELQEKTNEAQQNLEDLSTIEEDCLLL</sequence>
<feature type="domain" description="Dynein heavy chain tail" evidence="2">
    <location>
        <begin position="2"/>
        <end position="64"/>
    </location>
</feature>
<evidence type="ECO:0000256" key="1">
    <source>
        <dbReference type="SAM" id="Coils"/>
    </source>
</evidence>
<protein>
    <submittedName>
        <fullName evidence="3">Dynein heavy chain</fullName>
    </submittedName>
</protein>